<protein>
    <submittedName>
        <fullName evidence="1">Uncharacterized protein</fullName>
    </submittedName>
</protein>
<keyword evidence="2" id="KW-1185">Reference proteome</keyword>
<name>A0ABS4T272_9MICC</name>
<proteinExistence type="predicted"/>
<organism evidence="1 2">
    <name type="scientific">Nesterenkonia lacusekhoensis</name>
    <dbReference type="NCBI Taxonomy" id="150832"/>
    <lineage>
        <taxon>Bacteria</taxon>
        <taxon>Bacillati</taxon>
        <taxon>Actinomycetota</taxon>
        <taxon>Actinomycetes</taxon>
        <taxon>Micrococcales</taxon>
        <taxon>Micrococcaceae</taxon>
        <taxon>Nesterenkonia</taxon>
    </lineage>
</organism>
<evidence type="ECO:0000313" key="1">
    <source>
        <dbReference type="EMBL" id="MBP2317366.1"/>
    </source>
</evidence>
<sequence>MTCDYGQLEPDGCDRPATHWVHWGSPLTPNRLCEEHTEPIYEDQKDPLIGPYIQIRPLKETE</sequence>
<dbReference type="Proteomes" id="UP001519331">
    <property type="component" value="Unassembled WGS sequence"/>
</dbReference>
<comment type="caution">
    <text evidence="1">The sequence shown here is derived from an EMBL/GenBank/DDBJ whole genome shotgun (WGS) entry which is preliminary data.</text>
</comment>
<evidence type="ECO:0000313" key="2">
    <source>
        <dbReference type="Proteomes" id="UP001519331"/>
    </source>
</evidence>
<reference evidence="1 2" key="1">
    <citation type="submission" date="2021-03" db="EMBL/GenBank/DDBJ databases">
        <title>Sequencing the genomes of 1000 actinobacteria strains.</title>
        <authorList>
            <person name="Klenk H.-P."/>
        </authorList>
    </citation>
    <scope>NUCLEOTIDE SEQUENCE [LARGE SCALE GENOMIC DNA]</scope>
    <source>
        <strain evidence="1 2">DSM 12544</strain>
    </source>
</reference>
<gene>
    <name evidence="1" type="ORF">JOF45_000385</name>
</gene>
<accession>A0ABS4T272</accession>
<dbReference type="EMBL" id="JAGINX010000001">
    <property type="protein sequence ID" value="MBP2317366.1"/>
    <property type="molecule type" value="Genomic_DNA"/>
</dbReference>